<reference evidence="2" key="1">
    <citation type="journal article" date="2014" name="Front. Microbiol.">
        <title>High frequency of phylogenetically diverse reductive dehalogenase-homologous genes in deep subseafloor sedimentary metagenomes.</title>
        <authorList>
            <person name="Kawai M."/>
            <person name="Futagami T."/>
            <person name="Toyoda A."/>
            <person name="Takaki Y."/>
            <person name="Nishi S."/>
            <person name="Hori S."/>
            <person name="Arai W."/>
            <person name="Tsubouchi T."/>
            <person name="Morono Y."/>
            <person name="Uchiyama I."/>
            <person name="Ito T."/>
            <person name="Fujiyama A."/>
            <person name="Inagaki F."/>
            <person name="Takami H."/>
        </authorList>
    </citation>
    <scope>NUCLEOTIDE SEQUENCE</scope>
    <source>
        <strain evidence="2">Expedition CK06-06</strain>
    </source>
</reference>
<keyword evidence="1" id="KW-1133">Transmembrane helix</keyword>
<feature type="transmembrane region" description="Helical" evidence="1">
    <location>
        <begin position="55"/>
        <end position="77"/>
    </location>
</feature>
<accession>X1B5K0</accession>
<name>X1B5K0_9ZZZZ</name>
<organism evidence="2">
    <name type="scientific">marine sediment metagenome</name>
    <dbReference type="NCBI Taxonomy" id="412755"/>
    <lineage>
        <taxon>unclassified sequences</taxon>
        <taxon>metagenomes</taxon>
        <taxon>ecological metagenomes</taxon>
    </lineage>
</organism>
<gene>
    <name evidence="2" type="ORF">S01H4_48109</name>
</gene>
<comment type="caution">
    <text evidence="2">The sequence shown here is derived from an EMBL/GenBank/DDBJ whole genome shotgun (WGS) entry which is preliminary data.</text>
</comment>
<proteinExistence type="predicted"/>
<sequence>ANVAAIFQLATGTRSIGMSNTLIALADDENAIFSNPAGLGAIKDIRFTSLFSRPFGAFSYGAVGIAVPHFGILGMQLDSGLITTEEGTFRYVSQAATISVGVAAGVLALGARAKIYRLSQPLSGQGWAIDPACLITINRVKIGVIVENLISGDLAFENGHDEHWPTRVNIGAALTMQPFPAAYWNLAVSIADILTAEPQITGGVEVWMEDFAARIGYAKSQSTIGLTLRFETYQVDWAYVLHADLPDSHYLSLTFRF</sequence>
<evidence type="ECO:0000313" key="2">
    <source>
        <dbReference type="EMBL" id="GAG90365.1"/>
    </source>
</evidence>
<dbReference type="Gene3D" id="2.40.160.60">
    <property type="entry name" value="Outer membrane protein transport protein (OMPP1/FadL/TodX)"/>
    <property type="match status" value="1"/>
</dbReference>
<evidence type="ECO:0000256" key="1">
    <source>
        <dbReference type="SAM" id="Phobius"/>
    </source>
</evidence>
<feature type="transmembrane region" description="Helical" evidence="1">
    <location>
        <begin position="89"/>
        <end position="111"/>
    </location>
</feature>
<dbReference type="AlphaFoldDB" id="X1B5K0"/>
<feature type="non-terminal residue" evidence="2">
    <location>
        <position position="1"/>
    </location>
</feature>
<keyword evidence="1" id="KW-0472">Membrane</keyword>
<evidence type="ECO:0008006" key="3">
    <source>
        <dbReference type="Google" id="ProtNLM"/>
    </source>
</evidence>
<dbReference type="EMBL" id="BART01027083">
    <property type="protein sequence ID" value="GAG90365.1"/>
    <property type="molecule type" value="Genomic_DNA"/>
</dbReference>
<protein>
    <recommendedName>
        <fullName evidence="3">PorV/PorQ family protein</fullName>
    </recommendedName>
</protein>
<keyword evidence="1" id="KW-0812">Transmembrane</keyword>